<evidence type="ECO:0000256" key="6">
    <source>
        <dbReference type="ARBA" id="ARBA00022840"/>
    </source>
</evidence>
<evidence type="ECO:0000256" key="2">
    <source>
        <dbReference type="ARBA" id="ARBA00022448"/>
    </source>
</evidence>
<dbReference type="Pfam" id="PF00005">
    <property type="entry name" value="ABC_tran"/>
    <property type="match status" value="1"/>
</dbReference>
<evidence type="ECO:0000256" key="8">
    <source>
        <dbReference type="ARBA" id="ARBA00023136"/>
    </source>
</evidence>
<dbReference type="RefSeq" id="WP_120749982.1">
    <property type="nucleotide sequence ID" value="NZ_RBAH01000021.1"/>
</dbReference>
<dbReference type="CDD" id="cd18541">
    <property type="entry name" value="ABC_6TM_TmrB_like"/>
    <property type="match status" value="1"/>
</dbReference>
<dbReference type="InterPro" id="IPR039421">
    <property type="entry name" value="Type_1_exporter"/>
</dbReference>
<dbReference type="GO" id="GO:0005886">
    <property type="term" value="C:plasma membrane"/>
    <property type="evidence" value="ECO:0007669"/>
    <property type="project" value="UniProtKB-SubCell"/>
</dbReference>
<dbReference type="InterPro" id="IPR003593">
    <property type="entry name" value="AAA+_ATPase"/>
</dbReference>
<dbReference type="PANTHER" id="PTHR43394">
    <property type="entry name" value="ATP-DEPENDENT PERMEASE MDL1, MITOCHONDRIAL"/>
    <property type="match status" value="1"/>
</dbReference>
<dbReference type="PANTHER" id="PTHR43394:SF1">
    <property type="entry name" value="ATP-BINDING CASSETTE SUB-FAMILY B MEMBER 10, MITOCHONDRIAL"/>
    <property type="match status" value="1"/>
</dbReference>
<keyword evidence="6 12" id="KW-0067">ATP-binding</keyword>
<feature type="domain" description="ABC transporter" evidence="10">
    <location>
        <begin position="338"/>
        <end position="573"/>
    </location>
</feature>
<proteinExistence type="predicted"/>
<dbReference type="GO" id="GO:0015421">
    <property type="term" value="F:ABC-type oligopeptide transporter activity"/>
    <property type="evidence" value="ECO:0007669"/>
    <property type="project" value="TreeGrafter"/>
</dbReference>
<feature type="domain" description="ABC transmembrane type-1" evidence="11">
    <location>
        <begin position="19"/>
        <end position="304"/>
    </location>
</feature>
<dbReference type="Gene3D" id="1.20.1560.10">
    <property type="entry name" value="ABC transporter type 1, transmembrane domain"/>
    <property type="match status" value="1"/>
</dbReference>
<name>A0A3B0BT67_9BACL</name>
<feature type="transmembrane region" description="Helical" evidence="9">
    <location>
        <begin position="63"/>
        <end position="81"/>
    </location>
</feature>
<organism evidence="12 13">
    <name type="scientific">Paenibacillus ginsengarvi</name>
    <dbReference type="NCBI Taxonomy" id="400777"/>
    <lineage>
        <taxon>Bacteria</taxon>
        <taxon>Bacillati</taxon>
        <taxon>Bacillota</taxon>
        <taxon>Bacilli</taxon>
        <taxon>Bacillales</taxon>
        <taxon>Paenibacillaceae</taxon>
        <taxon>Paenibacillus</taxon>
    </lineage>
</organism>
<keyword evidence="8 9" id="KW-0472">Membrane</keyword>
<dbReference type="GO" id="GO:0005524">
    <property type="term" value="F:ATP binding"/>
    <property type="evidence" value="ECO:0007669"/>
    <property type="project" value="UniProtKB-KW"/>
</dbReference>
<dbReference type="PROSITE" id="PS50893">
    <property type="entry name" value="ABC_TRANSPORTER_2"/>
    <property type="match status" value="1"/>
</dbReference>
<dbReference type="SUPFAM" id="SSF52540">
    <property type="entry name" value="P-loop containing nucleoside triphosphate hydrolases"/>
    <property type="match status" value="1"/>
</dbReference>
<dbReference type="AlphaFoldDB" id="A0A3B0BT67"/>
<dbReference type="Proteomes" id="UP000282311">
    <property type="component" value="Unassembled WGS sequence"/>
</dbReference>
<dbReference type="InterPro" id="IPR027417">
    <property type="entry name" value="P-loop_NTPase"/>
</dbReference>
<dbReference type="SUPFAM" id="SSF90123">
    <property type="entry name" value="ABC transporter transmembrane region"/>
    <property type="match status" value="1"/>
</dbReference>
<keyword evidence="4 9" id="KW-0812">Transmembrane</keyword>
<dbReference type="InterPro" id="IPR036640">
    <property type="entry name" value="ABC1_TM_sf"/>
</dbReference>
<evidence type="ECO:0000313" key="12">
    <source>
        <dbReference type="EMBL" id="RKN76050.1"/>
    </source>
</evidence>
<dbReference type="InterPro" id="IPR011527">
    <property type="entry name" value="ABC1_TM_dom"/>
</dbReference>
<evidence type="ECO:0000256" key="3">
    <source>
        <dbReference type="ARBA" id="ARBA00022475"/>
    </source>
</evidence>
<evidence type="ECO:0000256" key="5">
    <source>
        <dbReference type="ARBA" id="ARBA00022741"/>
    </source>
</evidence>
<comment type="subcellular location">
    <subcellularLocation>
        <location evidence="1">Cell membrane</location>
        <topology evidence="1">Multi-pass membrane protein</topology>
    </subcellularLocation>
</comment>
<sequence length="595" mass="65650">MQSPRLLLGYLRSNWYKYLLAVAAITVANVVQSLYPRVLGDFTDTLQAGGITREAIADSALKLLAIGLAFGLLAGVGQYIVMRLGRRFEYLTRGKLFVHFTGLSEHYYSKNGVGKMLSYVMNDVTSVRESISMGINQTTNAVILILSVMAMMLVSSIPYSLIIVCMIPMLAIPFVVVLFGPPIRERSMKVQESLAKMTETAEEQFGGIRVTKKFAVEPIMQNRFGRTVDRIVEAQLRLVRLSSLFQALLPFLGGISLIIAIAYGGYLTIHGSISIGSFVSLTLYLRMIVNPLQQIGNVINTMQRSRASLSRLGSLLAVQPDIRESKQAKPLRKGASDIRIRNLTFSYPNSDQEALHDLNLTITPGQTIGIIGKTGSGKTTLVKLLLRIYEPPEGTIAIGGDDIRGATLESLRTHIAYVPQDGFLFSTTIRDNISFSNRETPAEKAFHAAQKAQIYDNIMQFPDKFETRLGERGFTLSGGQRQRTSLARGFTKDAPILVLDDSVSAVDAITETDIIDGLREERRNKTTIIIAHRISALKHADEIIVLDKGTIVQRGTHEQLLAQEGLYASLYAIQEEGTRHGEAKGPAERESGRRN</sequence>
<feature type="transmembrane region" description="Helical" evidence="9">
    <location>
        <begin position="244"/>
        <end position="263"/>
    </location>
</feature>
<dbReference type="Gene3D" id="3.40.50.300">
    <property type="entry name" value="P-loop containing nucleotide triphosphate hydrolases"/>
    <property type="match status" value="1"/>
</dbReference>
<dbReference type="FunFam" id="3.40.50.300:FF:000221">
    <property type="entry name" value="Multidrug ABC transporter ATP-binding protein"/>
    <property type="match status" value="1"/>
</dbReference>
<dbReference type="InterPro" id="IPR003439">
    <property type="entry name" value="ABC_transporter-like_ATP-bd"/>
</dbReference>
<dbReference type="EMBL" id="RBAH01000021">
    <property type="protein sequence ID" value="RKN76050.1"/>
    <property type="molecule type" value="Genomic_DNA"/>
</dbReference>
<evidence type="ECO:0000259" key="11">
    <source>
        <dbReference type="PROSITE" id="PS50929"/>
    </source>
</evidence>
<comment type="caution">
    <text evidence="12">The sequence shown here is derived from an EMBL/GenBank/DDBJ whole genome shotgun (WGS) entry which is preliminary data.</text>
</comment>
<dbReference type="PROSITE" id="PS50929">
    <property type="entry name" value="ABC_TM1F"/>
    <property type="match status" value="1"/>
</dbReference>
<evidence type="ECO:0000256" key="1">
    <source>
        <dbReference type="ARBA" id="ARBA00004651"/>
    </source>
</evidence>
<dbReference type="OrthoDB" id="9770415at2"/>
<protein>
    <submittedName>
        <fullName evidence="12">ABC transporter ATP-binding protein</fullName>
    </submittedName>
</protein>
<keyword evidence="13" id="KW-1185">Reference proteome</keyword>
<feature type="transmembrane region" description="Helical" evidence="9">
    <location>
        <begin position="138"/>
        <end position="155"/>
    </location>
</feature>
<keyword evidence="2" id="KW-0813">Transport</keyword>
<dbReference type="SMART" id="SM00382">
    <property type="entry name" value="AAA"/>
    <property type="match status" value="1"/>
</dbReference>
<feature type="transmembrane region" description="Helical" evidence="9">
    <location>
        <begin position="15"/>
        <end position="35"/>
    </location>
</feature>
<gene>
    <name evidence="12" type="ORF">D7M11_24960</name>
</gene>
<reference evidence="12 13" key="1">
    <citation type="journal article" date="2007" name="Int. J. Syst. Evol. Microbiol.">
        <title>Paenibacillus ginsengarvi sp. nov., isolated from soil from ginseng cultivation.</title>
        <authorList>
            <person name="Yoon M.H."/>
            <person name="Ten L.N."/>
            <person name="Im W.T."/>
        </authorList>
    </citation>
    <scope>NUCLEOTIDE SEQUENCE [LARGE SCALE GENOMIC DNA]</scope>
    <source>
        <strain evidence="12 13">KCTC 13059</strain>
    </source>
</reference>
<keyword evidence="3" id="KW-1003">Cell membrane</keyword>
<evidence type="ECO:0000259" key="10">
    <source>
        <dbReference type="PROSITE" id="PS50893"/>
    </source>
</evidence>
<evidence type="ECO:0000256" key="9">
    <source>
        <dbReference type="SAM" id="Phobius"/>
    </source>
</evidence>
<accession>A0A3B0BT67</accession>
<dbReference type="Pfam" id="PF00664">
    <property type="entry name" value="ABC_membrane"/>
    <property type="match status" value="1"/>
</dbReference>
<feature type="transmembrane region" description="Helical" evidence="9">
    <location>
        <begin position="161"/>
        <end position="179"/>
    </location>
</feature>
<evidence type="ECO:0000256" key="7">
    <source>
        <dbReference type="ARBA" id="ARBA00022989"/>
    </source>
</evidence>
<dbReference type="GO" id="GO:0016887">
    <property type="term" value="F:ATP hydrolysis activity"/>
    <property type="evidence" value="ECO:0007669"/>
    <property type="project" value="InterPro"/>
</dbReference>
<keyword evidence="5" id="KW-0547">Nucleotide-binding</keyword>
<evidence type="ECO:0000256" key="4">
    <source>
        <dbReference type="ARBA" id="ARBA00022692"/>
    </source>
</evidence>
<evidence type="ECO:0000313" key="13">
    <source>
        <dbReference type="Proteomes" id="UP000282311"/>
    </source>
</evidence>
<keyword evidence="7 9" id="KW-1133">Transmembrane helix</keyword>